<dbReference type="InterPro" id="IPR036188">
    <property type="entry name" value="FAD/NAD-bd_sf"/>
</dbReference>
<dbReference type="InterPro" id="IPR006076">
    <property type="entry name" value="FAD-dep_OxRdtase"/>
</dbReference>
<protein>
    <submittedName>
        <fullName evidence="3">FAD-binding oxidoreductase</fullName>
    </submittedName>
</protein>
<dbReference type="OrthoDB" id="214253at2"/>
<feature type="domain" description="FAD dependent oxidoreductase" evidence="2">
    <location>
        <begin position="3"/>
        <end position="324"/>
    </location>
</feature>
<dbReference type="KEGG" id="asag:FGM00_01020"/>
<accession>A0A5B7SP27</accession>
<dbReference type="Pfam" id="PF01266">
    <property type="entry name" value="DAO"/>
    <property type="match status" value="1"/>
</dbReference>
<dbReference type="SUPFAM" id="SSF51971">
    <property type="entry name" value="Nucleotide-binding domain"/>
    <property type="match status" value="1"/>
</dbReference>
<evidence type="ECO:0000256" key="1">
    <source>
        <dbReference type="ARBA" id="ARBA00023002"/>
    </source>
</evidence>
<keyword evidence="1" id="KW-0560">Oxidoreductase</keyword>
<dbReference type="Proteomes" id="UP000310017">
    <property type="component" value="Chromosome"/>
</dbReference>
<gene>
    <name evidence="3" type="ORF">FGM00_01020</name>
</gene>
<dbReference type="GO" id="GO:0016491">
    <property type="term" value="F:oxidoreductase activity"/>
    <property type="evidence" value="ECO:0007669"/>
    <property type="project" value="UniProtKB-KW"/>
</dbReference>
<organism evidence="3 4">
    <name type="scientific">Aggregatimonas sangjinii</name>
    <dbReference type="NCBI Taxonomy" id="2583587"/>
    <lineage>
        <taxon>Bacteria</taxon>
        <taxon>Pseudomonadati</taxon>
        <taxon>Bacteroidota</taxon>
        <taxon>Flavobacteriia</taxon>
        <taxon>Flavobacteriales</taxon>
        <taxon>Flavobacteriaceae</taxon>
        <taxon>Aggregatimonas</taxon>
    </lineage>
</organism>
<keyword evidence="4" id="KW-1185">Reference proteome</keyword>
<sequence>MLDYLVVGLGLAGVSFCETLERSGKTFTVINDSSQQASKVAGGMFNPVILKRFTGVWNAEEQLAEMLPFYSALEKKLGLGLIETFGVMRRFASVEEQNDWFSAADKSALQPYLSTKIHPNKNPAIKAPFGFGEVLGTGKIDCAKLLTSYNNHLEKNNTIISETFDYDELQVVSDSITYKGLRAKQIVFAEGYGMHRNPYFNYLPLTGTKGEYLIIKAPQLNESNAIKASIFVIPEGNDRYRIGATYKWKDKTNQPTDGAKTELIDKLDALVSCDYKVVNQLAGIRPTVTDRRPLVGKHPKYTNIYVLNGFGSRGVMIGPWASRRLLHFIEEGKPLTPEMDISRFTAKYYSK</sequence>
<reference evidence="3 4" key="1">
    <citation type="submission" date="2019-05" db="EMBL/GenBank/DDBJ databases">
        <title>Genome sequencing of F202Z8.</title>
        <authorList>
            <person name="Kwon Y.M."/>
        </authorList>
    </citation>
    <scope>NUCLEOTIDE SEQUENCE [LARGE SCALE GENOMIC DNA]</scope>
    <source>
        <strain evidence="3 4">F202Z8</strain>
    </source>
</reference>
<dbReference type="Gene3D" id="3.50.50.60">
    <property type="entry name" value="FAD/NAD(P)-binding domain"/>
    <property type="match status" value="1"/>
</dbReference>
<dbReference type="PANTHER" id="PTHR13847:SF289">
    <property type="entry name" value="GLYCINE OXIDASE"/>
    <property type="match status" value="1"/>
</dbReference>
<dbReference type="RefSeq" id="WP_138851122.1">
    <property type="nucleotide sequence ID" value="NZ_CP040710.1"/>
</dbReference>
<dbReference type="PANTHER" id="PTHR13847">
    <property type="entry name" value="SARCOSINE DEHYDROGENASE-RELATED"/>
    <property type="match status" value="1"/>
</dbReference>
<dbReference type="AlphaFoldDB" id="A0A5B7SP27"/>
<proteinExistence type="predicted"/>
<dbReference type="Gene3D" id="3.30.9.10">
    <property type="entry name" value="D-Amino Acid Oxidase, subunit A, domain 2"/>
    <property type="match status" value="1"/>
</dbReference>
<dbReference type="SUPFAM" id="SSF54373">
    <property type="entry name" value="FAD-linked reductases, C-terminal domain"/>
    <property type="match status" value="1"/>
</dbReference>
<evidence type="ECO:0000313" key="3">
    <source>
        <dbReference type="EMBL" id="QCW98767.1"/>
    </source>
</evidence>
<dbReference type="GO" id="GO:0005737">
    <property type="term" value="C:cytoplasm"/>
    <property type="evidence" value="ECO:0007669"/>
    <property type="project" value="TreeGrafter"/>
</dbReference>
<name>A0A5B7SP27_9FLAO</name>
<dbReference type="EMBL" id="CP040710">
    <property type="protein sequence ID" value="QCW98767.1"/>
    <property type="molecule type" value="Genomic_DNA"/>
</dbReference>
<evidence type="ECO:0000259" key="2">
    <source>
        <dbReference type="Pfam" id="PF01266"/>
    </source>
</evidence>
<evidence type="ECO:0000313" key="4">
    <source>
        <dbReference type="Proteomes" id="UP000310017"/>
    </source>
</evidence>